<dbReference type="PANTHER" id="PTHR12262">
    <property type="entry name" value="CCR4-NOT TRANSCRIPTION COMPLEX SUBUNIT 9"/>
    <property type="match status" value="1"/>
</dbReference>
<gene>
    <name evidence="5" type="ORF">RF11_06831</name>
</gene>
<dbReference type="AlphaFoldDB" id="A0A0C2JGK9"/>
<evidence type="ECO:0000256" key="2">
    <source>
        <dbReference type="ARBA" id="ARBA00014171"/>
    </source>
</evidence>
<dbReference type="Gene3D" id="1.25.10.10">
    <property type="entry name" value="Leucine-rich Repeat Variant"/>
    <property type="match status" value="1"/>
</dbReference>
<proteinExistence type="predicted"/>
<keyword evidence="4" id="KW-0812">Transmembrane</keyword>
<dbReference type="Proteomes" id="UP000031668">
    <property type="component" value="Unassembled WGS sequence"/>
</dbReference>
<evidence type="ECO:0000256" key="3">
    <source>
        <dbReference type="ARBA" id="ARBA00030283"/>
    </source>
</evidence>
<keyword evidence="4" id="KW-1133">Transmembrane helix</keyword>
<dbReference type="Pfam" id="PF04078">
    <property type="entry name" value="Rcd1"/>
    <property type="match status" value="1"/>
</dbReference>
<evidence type="ECO:0000313" key="6">
    <source>
        <dbReference type="Proteomes" id="UP000031668"/>
    </source>
</evidence>
<feature type="transmembrane region" description="Helical" evidence="4">
    <location>
        <begin position="53"/>
        <end position="76"/>
    </location>
</feature>
<dbReference type="GO" id="GO:0000932">
    <property type="term" value="C:P-body"/>
    <property type="evidence" value="ECO:0007669"/>
    <property type="project" value="UniProtKB-SubCell"/>
</dbReference>
<feature type="transmembrane region" description="Helical" evidence="4">
    <location>
        <begin position="136"/>
        <end position="154"/>
    </location>
</feature>
<dbReference type="GO" id="GO:0006402">
    <property type="term" value="P:mRNA catabolic process"/>
    <property type="evidence" value="ECO:0007669"/>
    <property type="project" value="InterPro"/>
</dbReference>
<keyword evidence="4" id="KW-0472">Membrane</keyword>
<name>A0A0C2JGK9_THEKT</name>
<dbReference type="EMBL" id="JWZT01002870">
    <property type="protein sequence ID" value="KII68383.1"/>
    <property type="molecule type" value="Genomic_DNA"/>
</dbReference>
<comment type="subcellular location">
    <subcellularLocation>
        <location evidence="1">Cytoplasm</location>
        <location evidence="1">P-body</location>
    </subcellularLocation>
</comment>
<organism evidence="5 6">
    <name type="scientific">Thelohanellus kitauei</name>
    <name type="common">Myxosporean</name>
    <dbReference type="NCBI Taxonomy" id="669202"/>
    <lineage>
        <taxon>Eukaryota</taxon>
        <taxon>Metazoa</taxon>
        <taxon>Cnidaria</taxon>
        <taxon>Myxozoa</taxon>
        <taxon>Myxosporea</taxon>
        <taxon>Bivalvulida</taxon>
        <taxon>Platysporina</taxon>
        <taxon>Myxobolidae</taxon>
        <taxon>Thelohanellus</taxon>
    </lineage>
</organism>
<dbReference type="GO" id="GO:0030014">
    <property type="term" value="C:CCR4-NOT complex"/>
    <property type="evidence" value="ECO:0007669"/>
    <property type="project" value="InterPro"/>
</dbReference>
<accession>A0A0C2JGK9</accession>
<evidence type="ECO:0000313" key="5">
    <source>
        <dbReference type="EMBL" id="KII68383.1"/>
    </source>
</evidence>
<sequence length="172" mass="19686">MENTQEDEAKEAEIVKSIYSALVSLPKTESRAEILSELQYGCHDKSEYREHSVFPTLFFATFGCMASLVHEIILFYSEATFEKLSTTSSQRMQHVTGIVQSLAREKEICVELVHNNFISLLYPILNIIRVDSNLDIIQMAILGIIYDVVIVSFLELSYITLTQHVLPIHYHE</sequence>
<reference evidence="5 6" key="1">
    <citation type="journal article" date="2014" name="Genome Biol. Evol.">
        <title>The genome of the myxosporean Thelohanellus kitauei shows adaptations to nutrient acquisition within its fish host.</title>
        <authorList>
            <person name="Yang Y."/>
            <person name="Xiong J."/>
            <person name="Zhou Z."/>
            <person name="Huo F."/>
            <person name="Miao W."/>
            <person name="Ran C."/>
            <person name="Liu Y."/>
            <person name="Zhang J."/>
            <person name="Feng J."/>
            <person name="Wang M."/>
            <person name="Wang M."/>
            <person name="Wang L."/>
            <person name="Yao B."/>
        </authorList>
    </citation>
    <scope>NUCLEOTIDE SEQUENCE [LARGE SCALE GENOMIC DNA]</scope>
    <source>
        <strain evidence="5">Wuqing</strain>
    </source>
</reference>
<protein>
    <recommendedName>
        <fullName evidence="2">CCR4-NOT transcription complex subunit 9</fullName>
    </recommendedName>
    <alternativeName>
        <fullName evidence="3">Cell differentiation protein RQCD1 homolog</fullName>
    </alternativeName>
</protein>
<keyword evidence="6" id="KW-1185">Reference proteome</keyword>
<evidence type="ECO:0000256" key="4">
    <source>
        <dbReference type="SAM" id="Phobius"/>
    </source>
</evidence>
<dbReference type="InterPro" id="IPR007216">
    <property type="entry name" value="CNOT9"/>
</dbReference>
<comment type="caution">
    <text evidence="5">The sequence shown here is derived from an EMBL/GenBank/DDBJ whole genome shotgun (WGS) entry which is preliminary data.</text>
</comment>
<dbReference type="InterPro" id="IPR011989">
    <property type="entry name" value="ARM-like"/>
</dbReference>
<evidence type="ECO:0000256" key="1">
    <source>
        <dbReference type="ARBA" id="ARBA00004201"/>
    </source>
</evidence>